<feature type="compositionally biased region" description="Basic and acidic residues" evidence="1">
    <location>
        <begin position="413"/>
        <end position="425"/>
    </location>
</feature>
<reference evidence="3" key="1">
    <citation type="journal article" date="2019" name="Int. J. Syst. Evol. Microbiol.">
        <title>The Global Catalogue of Microorganisms (GCM) 10K type strain sequencing project: providing services to taxonomists for standard genome sequencing and annotation.</title>
        <authorList>
            <consortium name="The Broad Institute Genomics Platform"/>
            <consortium name="The Broad Institute Genome Sequencing Center for Infectious Disease"/>
            <person name="Wu L."/>
            <person name="Ma J."/>
        </authorList>
    </citation>
    <scope>NUCLEOTIDE SEQUENCE [LARGE SCALE GENOMIC DNA]</scope>
    <source>
        <strain evidence="3">CCUG 66188</strain>
    </source>
</reference>
<organism evidence="2 3">
    <name type="scientific">Sulfitobacter porphyrae</name>
    <dbReference type="NCBI Taxonomy" id="1246864"/>
    <lineage>
        <taxon>Bacteria</taxon>
        <taxon>Pseudomonadati</taxon>
        <taxon>Pseudomonadota</taxon>
        <taxon>Alphaproteobacteria</taxon>
        <taxon>Rhodobacterales</taxon>
        <taxon>Roseobacteraceae</taxon>
        <taxon>Sulfitobacter</taxon>
    </lineage>
</organism>
<evidence type="ECO:0000256" key="1">
    <source>
        <dbReference type="SAM" id="MobiDB-lite"/>
    </source>
</evidence>
<accession>A0ABW2B3H1</accession>
<comment type="caution">
    <text evidence="2">The sequence shown here is derived from an EMBL/GenBank/DDBJ whole genome shotgun (WGS) entry which is preliminary data.</text>
</comment>
<keyword evidence="3" id="KW-1185">Reference proteome</keyword>
<name>A0ABW2B3H1_9RHOB</name>
<dbReference type="EMBL" id="JBHSWG010000001">
    <property type="protein sequence ID" value="MFC6760097.1"/>
    <property type="molecule type" value="Genomic_DNA"/>
</dbReference>
<evidence type="ECO:0000313" key="2">
    <source>
        <dbReference type="EMBL" id="MFC6760097.1"/>
    </source>
</evidence>
<sequence>MAPGKAPQTYVGFDYAGADVQFLKTMPPVTGGKGHFSLMDNRLVVAVDEGVVTADEGGDVRLGASSFIIPDVRVRDGAPAVVRLEAEASVTAALSLLNRAPLNVMDKANLPVDLAGGRAALSGQIALPLKKGSKDKVVFDVSGKLRDVSSSVLVKGRALSAPEIDVVVDNDRVILTGAGELDGAGFDGSFVLPIGAGGNGRGAGDSRVARGGQPGSGGAGRLRDRPAARDCRGADKGATGGGPAEGPRAGVRSAIRSAGAAPVGAATELGQTPASAGKLRVTGQLGATPRVDRLAISGPGLSAEGAVRLREGGALDRLSFDRLRAGEWLDAAVDIVGQGAGKPVQVVLRGGVLDMRQADLGSGGGGGAQASGPPGPPMQVRLDRLQITDTIALTDLRGNFGTAGAGRFLPGPAERRHPGRGADRAAERTFRRAADIGGCGRSVARRRVAAAGGGRAIVADAAAGGDRRGL</sequence>
<feature type="region of interest" description="Disordered" evidence="1">
    <location>
        <begin position="200"/>
        <end position="249"/>
    </location>
</feature>
<feature type="region of interest" description="Disordered" evidence="1">
    <location>
        <begin position="404"/>
        <end position="425"/>
    </location>
</feature>
<feature type="compositionally biased region" description="Basic and acidic residues" evidence="1">
    <location>
        <begin position="221"/>
        <end position="235"/>
    </location>
</feature>
<proteinExistence type="predicted"/>
<dbReference type="Proteomes" id="UP001596353">
    <property type="component" value="Unassembled WGS sequence"/>
</dbReference>
<gene>
    <name evidence="2" type="ORF">ACFQFQ_12300</name>
</gene>
<protein>
    <submittedName>
        <fullName evidence="2">DUF3971 domain-containing protein</fullName>
    </submittedName>
</protein>
<evidence type="ECO:0000313" key="3">
    <source>
        <dbReference type="Proteomes" id="UP001596353"/>
    </source>
</evidence>